<proteinExistence type="predicted"/>
<evidence type="ECO:0000313" key="4">
    <source>
        <dbReference type="Proteomes" id="UP000444721"/>
    </source>
</evidence>
<dbReference type="GO" id="GO:0005634">
    <property type="term" value="C:nucleus"/>
    <property type="evidence" value="ECO:0007669"/>
    <property type="project" value="TreeGrafter"/>
</dbReference>
<feature type="compositionally biased region" description="Basic and acidic residues" evidence="1">
    <location>
        <begin position="21"/>
        <end position="39"/>
    </location>
</feature>
<dbReference type="InterPro" id="IPR039764">
    <property type="entry name" value="HABP4/SERBP1-like"/>
</dbReference>
<dbReference type="VEuPathDB" id="AmoebaDB:NF0087270"/>
<feature type="region of interest" description="Disordered" evidence="1">
    <location>
        <begin position="183"/>
        <end position="308"/>
    </location>
</feature>
<dbReference type="Pfam" id="PF04774">
    <property type="entry name" value="HABP4_PAI-RBP1"/>
    <property type="match status" value="1"/>
</dbReference>
<feature type="compositionally biased region" description="Basic residues" evidence="1">
    <location>
        <begin position="66"/>
        <end position="82"/>
    </location>
</feature>
<feature type="compositionally biased region" description="Basic and acidic residues" evidence="1">
    <location>
        <begin position="83"/>
        <end position="101"/>
    </location>
</feature>
<dbReference type="SMART" id="SM01233">
    <property type="entry name" value="HABP4_PAI-RBP1"/>
    <property type="match status" value="1"/>
</dbReference>
<comment type="caution">
    <text evidence="3">The sequence shown here is derived from an EMBL/GenBank/DDBJ whole genome shotgun (WGS) entry which is preliminary data.</text>
</comment>
<dbReference type="GO" id="GO:0003723">
    <property type="term" value="F:RNA binding"/>
    <property type="evidence" value="ECO:0007669"/>
    <property type="project" value="InterPro"/>
</dbReference>
<keyword evidence="4" id="KW-1185">Reference proteome</keyword>
<dbReference type="OrthoDB" id="10388997at2759"/>
<sequence>MSNSFALLEAASNSDPQEIAAKTKEVKQDKPKFVEEKKPTQQRKPKPTSAPSEVASTEEGFQGTRSKGRGGRPQHHQAPKKGRAFDRHVSGTGVKKGEVKKGGGGKANWGKPTDEKEEKPVEVASESAGEQQPTEEKKEETTQATEPQQPVDTNLTLEEYLNQKKTAKITLKKEAGEQLVTGKNVKLTGEEFSRASEELFQKEKKKVEKEEKTEKKTEKKPKAIDVSEFLDSASLEKIKERRDRELLEGPKQQRPRTQGSRPTGGRPGNNNKKGPKQGGNKDKSATGPKKPRPVINKDKDFPALSPQN</sequence>
<dbReference type="Proteomes" id="UP000444721">
    <property type="component" value="Unassembled WGS sequence"/>
</dbReference>
<dbReference type="AlphaFoldDB" id="A0A6A5BVF7"/>
<name>A0A6A5BVF7_NAEFO</name>
<feature type="compositionally biased region" description="Polar residues" evidence="1">
    <location>
        <begin position="1"/>
        <end position="16"/>
    </location>
</feature>
<feature type="compositionally biased region" description="Basic and acidic residues" evidence="1">
    <location>
        <begin position="112"/>
        <end position="121"/>
    </location>
</feature>
<organism evidence="3 4">
    <name type="scientific">Naegleria fowleri</name>
    <name type="common">Brain eating amoeba</name>
    <dbReference type="NCBI Taxonomy" id="5763"/>
    <lineage>
        <taxon>Eukaryota</taxon>
        <taxon>Discoba</taxon>
        <taxon>Heterolobosea</taxon>
        <taxon>Tetramitia</taxon>
        <taxon>Eutetramitia</taxon>
        <taxon>Vahlkampfiidae</taxon>
        <taxon>Naegleria</taxon>
    </lineage>
</organism>
<gene>
    <name evidence="3" type="ORF">FDP41_002759</name>
</gene>
<evidence type="ECO:0000259" key="2">
    <source>
        <dbReference type="SMART" id="SM01233"/>
    </source>
</evidence>
<dbReference type="InterPro" id="IPR006861">
    <property type="entry name" value="HABP4_PAIRBP1-bd"/>
</dbReference>
<feature type="compositionally biased region" description="Basic and acidic residues" evidence="1">
    <location>
        <begin position="188"/>
        <end position="225"/>
    </location>
</feature>
<dbReference type="Gene3D" id="6.10.140.1040">
    <property type="match status" value="1"/>
</dbReference>
<evidence type="ECO:0000313" key="3">
    <source>
        <dbReference type="EMBL" id="KAF0978244.1"/>
    </source>
</evidence>
<dbReference type="VEuPathDB" id="AmoebaDB:NfTy_056750"/>
<feature type="region of interest" description="Disordered" evidence="1">
    <location>
        <begin position="1"/>
        <end position="155"/>
    </location>
</feature>
<dbReference type="VEuPathDB" id="AmoebaDB:FDP41_002759"/>
<accession>A0A6A5BVF7</accession>
<protein>
    <recommendedName>
        <fullName evidence="2">Hyaluronan/mRNA-binding protein domain-containing protein</fullName>
    </recommendedName>
</protein>
<reference evidence="3 4" key="1">
    <citation type="journal article" date="2019" name="Sci. Rep.">
        <title>Nanopore sequencing improves the draft genome of the human pathogenic amoeba Naegleria fowleri.</title>
        <authorList>
            <person name="Liechti N."/>
            <person name="Schurch N."/>
            <person name="Bruggmann R."/>
            <person name="Wittwer M."/>
        </authorList>
    </citation>
    <scope>NUCLEOTIDE SEQUENCE [LARGE SCALE GENOMIC DNA]</scope>
    <source>
        <strain evidence="3 4">ATCC 30894</strain>
    </source>
</reference>
<dbReference type="GO" id="GO:0005737">
    <property type="term" value="C:cytoplasm"/>
    <property type="evidence" value="ECO:0007669"/>
    <property type="project" value="TreeGrafter"/>
</dbReference>
<dbReference type="OMA" id="NEQQEQG"/>
<dbReference type="PANTHER" id="PTHR12299:SF17">
    <property type="entry name" value="AT19571P-RELATED"/>
    <property type="match status" value="1"/>
</dbReference>
<feature type="domain" description="Hyaluronan/mRNA-binding protein" evidence="2">
    <location>
        <begin position="81"/>
        <end position="178"/>
    </location>
</feature>
<dbReference type="RefSeq" id="XP_044562957.1">
    <property type="nucleotide sequence ID" value="XM_044705988.1"/>
</dbReference>
<dbReference type="EMBL" id="VFQX01000030">
    <property type="protein sequence ID" value="KAF0978244.1"/>
    <property type="molecule type" value="Genomic_DNA"/>
</dbReference>
<evidence type="ECO:0000256" key="1">
    <source>
        <dbReference type="SAM" id="MobiDB-lite"/>
    </source>
</evidence>
<dbReference type="PANTHER" id="PTHR12299">
    <property type="entry name" value="HYALURONIC ACID-BINDING PROTEIN 4"/>
    <property type="match status" value="1"/>
</dbReference>
<dbReference type="GeneID" id="68109977"/>
<feature type="compositionally biased region" description="Basic and acidic residues" evidence="1">
    <location>
        <begin position="234"/>
        <end position="248"/>
    </location>
</feature>